<dbReference type="Proteomes" id="UP000436138">
    <property type="component" value="Chromosome"/>
</dbReference>
<dbReference type="KEGG" id="sbro:GQF42_16695"/>
<protein>
    <submittedName>
        <fullName evidence="2">Uncharacterized protein</fullName>
    </submittedName>
</protein>
<organism evidence="2 3">
    <name type="scientific">Streptomyces broussonetiae</name>
    <dbReference type="NCBI Taxonomy" id="2686304"/>
    <lineage>
        <taxon>Bacteria</taxon>
        <taxon>Bacillati</taxon>
        <taxon>Actinomycetota</taxon>
        <taxon>Actinomycetes</taxon>
        <taxon>Kitasatosporales</taxon>
        <taxon>Streptomycetaceae</taxon>
        <taxon>Streptomyces</taxon>
    </lineage>
</organism>
<feature type="region of interest" description="Disordered" evidence="1">
    <location>
        <begin position="47"/>
        <end position="83"/>
    </location>
</feature>
<reference evidence="2 3" key="1">
    <citation type="submission" date="2019-12" db="EMBL/GenBank/DDBJ databases">
        <title>Streptomyces sp. strain T44 isolated from rhizosphere soil of Broussonetia papyrifera.</title>
        <authorList>
            <person name="Mo P."/>
        </authorList>
    </citation>
    <scope>NUCLEOTIDE SEQUENCE [LARGE SCALE GENOMIC DNA]</scope>
    <source>
        <strain evidence="2 3">T44</strain>
    </source>
</reference>
<evidence type="ECO:0000256" key="1">
    <source>
        <dbReference type="SAM" id="MobiDB-lite"/>
    </source>
</evidence>
<name>A0A6I6MZG5_9ACTN</name>
<keyword evidence="3" id="KW-1185">Reference proteome</keyword>
<dbReference type="EMBL" id="CP047020">
    <property type="protein sequence ID" value="QHA04712.1"/>
    <property type="molecule type" value="Genomic_DNA"/>
</dbReference>
<evidence type="ECO:0000313" key="3">
    <source>
        <dbReference type="Proteomes" id="UP000436138"/>
    </source>
</evidence>
<proteinExistence type="predicted"/>
<evidence type="ECO:0000313" key="2">
    <source>
        <dbReference type="EMBL" id="QHA04712.1"/>
    </source>
</evidence>
<dbReference type="AlphaFoldDB" id="A0A6I6MZG5"/>
<feature type="compositionally biased region" description="Basic and acidic residues" evidence="1">
    <location>
        <begin position="56"/>
        <end position="83"/>
    </location>
</feature>
<accession>A0A6I6MZG5</accession>
<gene>
    <name evidence="2" type="ORF">GQF42_16695</name>
</gene>
<sequence length="83" mass="9279">MTAVGLLNWNSNQHYDPKAKPCTECGTTTPLRSHAGEAVHKVCAEDWNDRNPNAARYEHEGRDLGTKRFHSDPPRKNGKEGAH</sequence>